<comment type="caution">
    <text evidence="2">The sequence shown here is derived from an EMBL/GenBank/DDBJ whole genome shotgun (WGS) entry which is preliminary data.</text>
</comment>
<protein>
    <submittedName>
        <fullName evidence="2">Uncharacterized protein</fullName>
    </submittedName>
</protein>
<feature type="non-terminal residue" evidence="2">
    <location>
        <position position="1"/>
    </location>
</feature>
<feature type="compositionally biased region" description="Basic and acidic residues" evidence="1">
    <location>
        <begin position="101"/>
        <end position="114"/>
    </location>
</feature>
<feature type="region of interest" description="Disordered" evidence="1">
    <location>
        <begin position="160"/>
        <end position="184"/>
    </location>
</feature>
<proteinExistence type="predicted"/>
<accession>A0A9W6ZL25</accession>
<feature type="region of interest" description="Disordered" evidence="1">
    <location>
        <begin position="95"/>
        <end position="119"/>
    </location>
</feature>
<feature type="region of interest" description="Disordered" evidence="1">
    <location>
        <begin position="29"/>
        <end position="49"/>
    </location>
</feature>
<dbReference type="OrthoDB" id="206793at2759"/>
<gene>
    <name evidence="2" type="ORF">TrRE_jg13387</name>
</gene>
<evidence type="ECO:0000256" key="1">
    <source>
        <dbReference type="SAM" id="MobiDB-lite"/>
    </source>
</evidence>
<name>A0A9W6ZL25_9STRA</name>
<feature type="compositionally biased region" description="Basic and acidic residues" evidence="1">
    <location>
        <begin position="37"/>
        <end position="48"/>
    </location>
</feature>
<organism evidence="2 3">
    <name type="scientific">Triparma retinervis</name>
    <dbReference type="NCBI Taxonomy" id="2557542"/>
    <lineage>
        <taxon>Eukaryota</taxon>
        <taxon>Sar</taxon>
        <taxon>Stramenopiles</taxon>
        <taxon>Ochrophyta</taxon>
        <taxon>Bolidophyceae</taxon>
        <taxon>Parmales</taxon>
        <taxon>Triparmaceae</taxon>
        <taxon>Triparma</taxon>
    </lineage>
</organism>
<keyword evidence="3" id="KW-1185">Reference proteome</keyword>
<dbReference type="Proteomes" id="UP001165082">
    <property type="component" value="Unassembled WGS sequence"/>
</dbReference>
<reference evidence="2" key="1">
    <citation type="submission" date="2022-07" db="EMBL/GenBank/DDBJ databases">
        <title>Genome analysis of Parmales, a sister group of diatoms, reveals the evolutionary specialization of diatoms from phago-mixotrophs to photoautotrophs.</title>
        <authorList>
            <person name="Ban H."/>
            <person name="Sato S."/>
            <person name="Yoshikawa S."/>
            <person name="Kazumasa Y."/>
            <person name="Nakamura Y."/>
            <person name="Ichinomiya M."/>
            <person name="Saitoh K."/>
            <person name="Sato N."/>
            <person name="Blanc-Mathieu R."/>
            <person name="Endo H."/>
            <person name="Kuwata A."/>
            <person name="Ogata H."/>
        </authorList>
    </citation>
    <scope>NUCLEOTIDE SEQUENCE</scope>
</reference>
<dbReference type="EMBL" id="BRXZ01000877">
    <property type="protein sequence ID" value="GMH56367.1"/>
    <property type="molecule type" value="Genomic_DNA"/>
</dbReference>
<dbReference type="AlphaFoldDB" id="A0A9W6ZL25"/>
<evidence type="ECO:0000313" key="3">
    <source>
        <dbReference type="Proteomes" id="UP001165082"/>
    </source>
</evidence>
<sequence length="184" mass="20830">KEDYEAGIKRCKEEAAARRVEAAAKLERNKSWGGATRGKEGGEDKEVISDAIDPELLEEKGCVPKKFRPVSARKVREMRQNGDLTLDRFQEYVANGGELGGGERKDGGSGDDAPRPTYRFLAASPSNMRISDVSQLLVEYKGLVKMVEGLLNDRRVMEKEKRRLEMERERTLLEKRREQEESGE</sequence>
<evidence type="ECO:0000313" key="2">
    <source>
        <dbReference type="EMBL" id="GMH56367.1"/>
    </source>
</evidence>